<protein>
    <submittedName>
        <fullName evidence="2">Uncharacterized protein</fullName>
    </submittedName>
</protein>
<dbReference type="EMBL" id="MU790581">
    <property type="protein sequence ID" value="KAJ3997494.1"/>
    <property type="molecule type" value="Genomic_DNA"/>
</dbReference>
<dbReference type="Proteomes" id="UP001163828">
    <property type="component" value="Unassembled WGS sequence"/>
</dbReference>
<accession>A0ABQ8QG74</accession>
<comment type="caution">
    <text evidence="2">The sequence shown here is derived from an EMBL/GenBank/DDBJ whole genome shotgun (WGS) entry which is preliminary data.</text>
</comment>
<proteinExistence type="predicted"/>
<feature type="chain" id="PRO_5046574759" evidence="1">
    <location>
        <begin position="22"/>
        <end position="181"/>
    </location>
</feature>
<sequence length="181" mass="19852">MHRALPCVVITLFGLLSIACAIPLQAYTGSQLFSRANSGGFGPVTLNVRFPRGPYELPASFDGLNRTALSEHEQKDHVDASAKLIQVNDKVRKVVEGYFKTVLPQAYVQFDERHPFANPKWKDGEDIHAKVDLRVASVGKLYGPLIRQWLATVKSVGSSYIGSLIADNHDGTGYPKLGSSR</sequence>
<evidence type="ECO:0000313" key="3">
    <source>
        <dbReference type="Proteomes" id="UP001163828"/>
    </source>
</evidence>
<evidence type="ECO:0000313" key="2">
    <source>
        <dbReference type="EMBL" id="KAJ3997494.1"/>
    </source>
</evidence>
<evidence type="ECO:0000256" key="1">
    <source>
        <dbReference type="SAM" id="SignalP"/>
    </source>
</evidence>
<reference evidence="2" key="1">
    <citation type="submission" date="2022-08" db="EMBL/GenBank/DDBJ databases">
        <authorList>
            <consortium name="DOE Joint Genome Institute"/>
            <person name="Min B."/>
            <person name="Riley R."/>
            <person name="Sierra-Patev S."/>
            <person name="Naranjo-Ortiz M."/>
            <person name="Looney B."/>
            <person name="Konkel Z."/>
            <person name="Slot J.C."/>
            <person name="Sakamoto Y."/>
            <person name="Steenwyk J.L."/>
            <person name="Rokas A."/>
            <person name="Carro J."/>
            <person name="Camarero S."/>
            <person name="Ferreira P."/>
            <person name="Molpeceres G."/>
            <person name="Ruiz-Duenas F.J."/>
            <person name="Serrano A."/>
            <person name="Henrissat B."/>
            <person name="Drula E."/>
            <person name="Hughes K.W."/>
            <person name="Mata J.L."/>
            <person name="Ishikawa N.K."/>
            <person name="Vargas-Isla R."/>
            <person name="Ushijima S."/>
            <person name="Smith C.A."/>
            <person name="Ahrendt S."/>
            <person name="Andreopoulos W."/>
            <person name="He G."/>
            <person name="Labutti K."/>
            <person name="Lipzen A."/>
            <person name="Ng V."/>
            <person name="Sandor L."/>
            <person name="Barry K."/>
            <person name="Martinez A.T."/>
            <person name="Xiao Y."/>
            <person name="Gibbons J.G."/>
            <person name="Terashima K."/>
            <person name="Hibbett D.S."/>
            <person name="Grigoriev I.V."/>
        </authorList>
    </citation>
    <scope>NUCLEOTIDE SEQUENCE</scope>
    <source>
        <strain evidence="2">TFB10827</strain>
    </source>
</reference>
<feature type="signal peptide" evidence="1">
    <location>
        <begin position="1"/>
        <end position="21"/>
    </location>
</feature>
<keyword evidence="3" id="KW-1185">Reference proteome</keyword>
<name>A0ABQ8QG74_9AGAR</name>
<dbReference type="PROSITE" id="PS51257">
    <property type="entry name" value="PROKAR_LIPOPROTEIN"/>
    <property type="match status" value="1"/>
</dbReference>
<gene>
    <name evidence="2" type="ORF">F5050DRAFT_1751626</name>
</gene>
<keyword evidence="1" id="KW-0732">Signal</keyword>
<organism evidence="2 3">
    <name type="scientific">Lentinula boryana</name>
    <dbReference type="NCBI Taxonomy" id="40481"/>
    <lineage>
        <taxon>Eukaryota</taxon>
        <taxon>Fungi</taxon>
        <taxon>Dikarya</taxon>
        <taxon>Basidiomycota</taxon>
        <taxon>Agaricomycotina</taxon>
        <taxon>Agaricomycetes</taxon>
        <taxon>Agaricomycetidae</taxon>
        <taxon>Agaricales</taxon>
        <taxon>Marasmiineae</taxon>
        <taxon>Omphalotaceae</taxon>
        <taxon>Lentinula</taxon>
    </lineage>
</organism>